<accession>C4J730</accession>
<reference evidence="1" key="1">
    <citation type="journal article" date="2009" name="PLoS Genet.">
        <title>Sequencing, mapping, and analysis of 27,455 maize full-length cDNAs.</title>
        <authorList>
            <person name="Soderlund C."/>
            <person name="Descour A."/>
            <person name="Kudrna D."/>
            <person name="Bomhoff M."/>
            <person name="Boyd L."/>
            <person name="Currie J."/>
            <person name="Angelova A."/>
            <person name="Collura K."/>
            <person name="Wissotski M."/>
            <person name="Ashley E."/>
            <person name="Morrow D."/>
            <person name="Fernandes J."/>
            <person name="Walbot V."/>
            <person name="Yu Y."/>
        </authorList>
    </citation>
    <scope>NUCLEOTIDE SEQUENCE</scope>
    <source>
        <strain evidence="1">B73</strain>
    </source>
</reference>
<organism evidence="1">
    <name type="scientific">Zea mays</name>
    <name type="common">Maize</name>
    <dbReference type="NCBI Taxonomy" id="4577"/>
    <lineage>
        <taxon>Eukaryota</taxon>
        <taxon>Viridiplantae</taxon>
        <taxon>Streptophyta</taxon>
        <taxon>Embryophyta</taxon>
        <taxon>Tracheophyta</taxon>
        <taxon>Spermatophyta</taxon>
        <taxon>Magnoliopsida</taxon>
        <taxon>Liliopsida</taxon>
        <taxon>Poales</taxon>
        <taxon>Poaceae</taxon>
        <taxon>PACMAD clade</taxon>
        <taxon>Panicoideae</taxon>
        <taxon>Andropogonodae</taxon>
        <taxon>Andropogoneae</taxon>
        <taxon>Tripsacinae</taxon>
        <taxon>Zea</taxon>
    </lineage>
</organism>
<proteinExistence type="evidence at transcript level"/>
<dbReference type="EMBL" id="BT086627">
    <property type="protein sequence ID" value="ACR36980.1"/>
    <property type="molecule type" value="mRNA"/>
</dbReference>
<name>C4J730_MAIZE</name>
<protein>
    <submittedName>
        <fullName evidence="1">Uncharacterized protein</fullName>
    </submittedName>
</protein>
<sequence>MFVLDATLV</sequence>
<evidence type="ECO:0000313" key="1">
    <source>
        <dbReference type="EMBL" id="ACR36980.1"/>
    </source>
</evidence>